<gene>
    <name evidence="1" type="ORF">PILCRDRAFT_809996</name>
</gene>
<dbReference type="EMBL" id="KN832970">
    <property type="protein sequence ID" value="KIM91999.1"/>
    <property type="molecule type" value="Genomic_DNA"/>
</dbReference>
<evidence type="ECO:0000313" key="2">
    <source>
        <dbReference type="Proteomes" id="UP000054166"/>
    </source>
</evidence>
<reference evidence="2" key="2">
    <citation type="submission" date="2015-01" db="EMBL/GenBank/DDBJ databases">
        <title>Evolutionary Origins and Diversification of the Mycorrhizal Mutualists.</title>
        <authorList>
            <consortium name="DOE Joint Genome Institute"/>
            <consortium name="Mycorrhizal Genomics Consortium"/>
            <person name="Kohler A."/>
            <person name="Kuo A."/>
            <person name="Nagy L.G."/>
            <person name="Floudas D."/>
            <person name="Copeland A."/>
            <person name="Barry K.W."/>
            <person name="Cichocki N."/>
            <person name="Veneault-Fourrey C."/>
            <person name="LaButti K."/>
            <person name="Lindquist E.A."/>
            <person name="Lipzen A."/>
            <person name="Lundell T."/>
            <person name="Morin E."/>
            <person name="Murat C."/>
            <person name="Riley R."/>
            <person name="Ohm R."/>
            <person name="Sun H."/>
            <person name="Tunlid A."/>
            <person name="Henrissat B."/>
            <person name="Grigoriev I.V."/>
            <person name="Hibbett D.S."/>
            <person name="Martin F."/>
        </authorList>
    </citation>
    <scope>NUCLEOTIDE SEQUENCE [LARGE SCALE GENOMIC DNA]</scope>
    <source>
        <strain evidence="2">F 1598</strain>
    </source>
</reference>
<dbReference type="HOGENOM" id="CLU_778704_0_0_1"/>
<dbReference type="Proteomes" id="UP000054166">
    <property type="component" value="Unassembled WGS sequence"/>
</dbReference>
<name>A0A0C3GK48_PILCF</name>
<accession>A0A0C3GK48</accession>
<evidence type="ECO:0000313" key="1">
    <source>
        <dbReference type="EMBL" id="KIM91999.1"/>
    </source>
</evidence>
<dbReference type="OrthoDB" id="3017007at2759"/>
<protein>
    <submittedName>
        <fullName evidence="1">Uncharacterized protein</fullName>
    </submittedName>
</protein>
<keyword evidence="2" id="KW-1185">Reference proteome</keyword>
<reference evidence="1 2" key="1">
    <citation type="submission" date="2014-04" db="EMBL/GenBank/DDBJ databases">
        <authorList>
            <consortium name="DOE Joint Genome Institute"/>
            <person name="Kuo A."/>
            <person name="Tarkka M."/>
            <person name="Buscot F."/>
            <person name="Kohler A."/>
            <person name="Nagy L.G."/>
            <person name="Floudas D."/>
            <person name="Copeland A."/>
            <person name="Barry K.W."/>
            <person name="Cichocki N."/>
            <person name="Veneault-Fourrey C."/>
            <person name="LaButti K."/>
            <person name="Lindquist E.A."/>
            <person name="Lipzen A."/>
            <person name="Lundell T."/>
            <person name="Morin E."/>
            <person name="Murat C."/>
            <person name="Sun H."/>
            <person name="Tunlid A."/>
            <person name="Henrissat B."/>
            <person name="Grigoriev I.V."/>
            <person name="Hibbett D.S."/>
            <person name="Martin F."/>
            <person name="Nordberg H.P."/>
            <person name="Cantor M.N."/>
            <person name="Hua S.X."/>
        </authorList>
    </citation>
    <scope>NUCLEOTIDE SEQUENCE [LARGE SCALE GENOMIC DNA]</scope>
    <source>
        <strain evidence="1 2">F 1598</strain>
    </source>
</reference>
<proteinExistence type="predicted"/>
<dbReference type="InParanoid" id="A0A0C3GK48"/>
<organism evidence="1 2">
    <name type="scientific">Piloderma croceum (strain F 1598)</name>
    <dbReference type="NCBI Taxonomy" id="765440"/>
    <lineage>
        <taxon>Eukaryota</taxon>
        <taxon>Fungi</taxon>
        <taxon>Dikarya</taxon>
        <taxon>Basidiomycota</taxon>
        <taxon>Agaricomycotina</taxon>
        <taxon>Agaricomycetes</taxon>
        <taxon>Agaricomycetidae</taxon>
        <taxon>Atheliales</taxon>
        <taxon>Atheliaceae</taxon>
        <taxon>Piloderma</taxon>
    </lineage>
</organism>
<sequence>MPYWRSWQEVCIELLTGDPTYEPNPVITCYAEPTQHARLKYLRPILGHIHAGGLRFMDHIESAFQRQGSMFSQSLKRFEDLQTRGIIDSLPATSDGLSRVLWHHSKELHYVAHFREPLDVGVGDIGYITGNPPQFTRLDNVFDKISDGSIQNSRIEISPSWPPGRWIIEEVQGIRRHAFRFRDSDAWELADRPRPHLNKDVLLRTINRPNECGLVVDCSLSWDCLAERADDLAAGHTERTISATDLILVVYSMQQSGKAAFRMNKKVSADQWRAVWAREGFDAVPETLYFYESPPGGSNGTWGYFSFSPTPGSPHRNWTPERDDAGESWGWSFVSEDWTVGISKPNVKQYIRYVQL</sequence>
<dbReference type="AlphaFoldDB" id="A0A0C3GK48"/>